<dbReference type="InterPro" id="IPR011990">
    <property type="entry name" value="TPR-like_helical_dom_sf"/>
</dbReference>
<feature type="repeat" description="PPR" evidence="2">
    <location>
        <begin position="247"/>
        <end position="281"/>
    </location>
</feature>
<dbReference type="NCBIfam" id="TIGR00756">
    <property type="entry name" value="PPR"/>
    <property type="match status" value="9"/>
</dbReference>
<proteinExistence type="predicted"/>
<feature type="repeat" description="PPR" evidence="2">
    <location>
        <begin position="332"/>
        <end position="366"/>
    </location>
</feature>
<dbReference type="InterPro" id="IPR002885">
    <property type="entry name" value="PPR_rpt"/>
</dbReference>
<name>A0A251NP99_PRUPE</name>
<dbReference type="PROSITE" id="PS51375">
    <property type="entry name" value="PPR"/>
    <property type="match status" value="8"/>
</dbReference>
<evidence type="ECO:0000256" key="1">
    <source>
        <dbReference type="ARBA" id="ARBA00022737"/>
    </source>
</evidence>
<feature type="repeat" description="PPR" evidence="2">
    <location>
        <begin position="212"/>
        <end position="246"/>
    </location>
</feature>
<accession>A0A251NP99</accession>
<feature type="repeat" description="PPR" evidence="2">
    <location>
        <begin position="402"/>
        <end position="436"/>
    </location>
</feature>
<feature type="repeat" description="PPR" evidence="2">
    <location>
        <begin position="437"/>
        <end position="471"/>
    </location>
</feature>
<keyword evidence="1" id="KW-0677">Repeat</keyword>
<dbReference type="PROSITE" id="PS51257">
    <property type="entry name" value="PROKAR_LIPOPROTEIN"/>
    <property type="match status" value="1"/>
</dbReference>
<dbReference type="EMBL" id="CM007656">
    <property type="protein sequence ID" value="ONI00530.1"/>
    <property type="molecule type" value="Genomic_DNA"/>
</dbReference>
<feature type="repeat" description="PPR" evidence="2">
    <location>
        <begin position="472"/>
        <end position="506"/>
    </location>
</feature>
<sequence length="577" mass="64218">MLKMIKSTTAAAVASSSSCWSRRGMPRLHSNSTLVVFLNNYFAFFHSQPSKPIKSRSTQLKQLVRDLPNITNLGDAFSVFDRTLQMHPLPSVAPFNQILIQVVKLKHYSAVISLYNQMGMSGIEPDGYTLNILINCHWHLNQMGFSLTVLGNFFKLGLKPIVSTFNALINSFLLENRVAEAAGIFNKMIAGGNNSAAIQLLRKMEERACKPNLVVYNTIIDSLSKDTLVDDALNLFSEMMCKGVAPDGITYTSLIHGVCKLGEWKEATRLLHEMVSKNIYPDVHTFNVLGMVLEAEGMVEIMIQRDIEPNTVTMDKAKKVFELMLSNGSVVDAFSYSILINGFCKQKMMDEAMMLLGEMSGKGLVPNTVTYNTVVDGCCKMGKIRDAQQLFSKMQACGQLPNVQTYAILLDGLCKNRQLSTAIQLFREMEGKKLDVNIVIYTILIEGLCIARKIESARVLFRGLSSKGLQPNARTYNIMIKGLCIGGLTCEAEKLLTEMEEKVCSPDGYSYNIIIQGFINNNETDRAMELIQQMVERGFSADASTTELIVDLLCKDEVDPALFSLIQKENYEGNLPL</sequence>
<organism evidence="3 4">
    <name type="scientific">Prunus persica</name>
    <name type="common">Peach</name>
    <name type="synonym">Amygdalus persica</name>
    <dbReference type="NCBI Taxonomy" id="3760"/>
    <lineage>
        <taxon>Eukaryota</taxon>
        <taxon>Viridiplantae</taxon>
        <taxon>Streptophyta</taxon>
        <taxon>Embryophyta</taxon>
        <taxon>Tracheophyta</taxon>
        <taxon>Spermatophyta</taxon>
        <taxon>Magnoliopsida</taxon>
        <taxon>eudicotyledons</taxon>
        <taxon>Gunneridae</taxon>
        <taxon>Pentapetalae</taxon>
        <taxon>rosids</taxon>
        <taxon>fabids</taxon>
        <taxon>Rosales</taxon>
        <taxon>Rosaceae</taxon>
        <taxon>Amygdaloideae</taxon>
        <taxon>Amygdaleae</taxon>
        <taxon>Prunus</taxon>
    </lineage>
</organism>
<gene>
    <name evidence="3" type="ORF">PRUPE_6G093300</name>
</gene>
<keyword evidence="4" id="KW-1185">Reference proteome</keyword>
<evidence type="ECO:0000313" key="3">
    <source>
        <dbReference type="EMBL" id="ONI00530.1"/>
    </source>
</evidence>
<dbReference type="Gene3D" id="1.25.40.10">
    <property type="entry name" value="Tetratricopeptide repeat domain"/>
    <property type="match status" value="4"/>
</dbReference>
<evidence type="ECO:0000313" key="4">
    <source>
        <dbReference type="Proteomes" id="UP000006882"/>
    </source>
</evidence>
<feature type="repeat" description="PPR" evidence="2">
    <location>
        <begin position="507"/>
        <end position="541"/>
    </location>
</feature>
<dbReference type="eggNOG" id="KOG4197">
    <property type="taxonomic scope" value="Eukaryota"/>
</dbReference>
<dbReference type="Pfam" id="PF12854">
    <property type="entry name" value="PPR_1"/>
    <property type="match status" value="1"/>
</dbReference>
<dbReference type="PANTHER" id="PTHR45613">
    <property type="entry name" value="PENTATRICOPEPTIDE REPEAT-CONTAINING PROTEIN"/>
    <property type="match status" value="1"/>
</dbReference>
<evidence type="ECO:0000256" key="2">
    <source>
        <dbReference type="PROSITE-ProRule" id="PRU00708"/>
    </source>
</evidence>
<reference evidence="3 4" key="1">
    <citation type="journal article" date="2013" name="Nat. Genet.">
        <title>The high-quality draft genome of peach (Prunus persica) identifies unique patterns of genetic diversity, domestication and genome evolution.</title>
        <authorList>
            <consortium name="International Peach Genome Initiative"/>
            <person name="Verde I."/>
            <person name="Abbott A.G."/>
            <person name="Scalabrin S."/>
            <person name="Jung S."/>
            <person name="Shu S."/>
            <person name="Marroni F."/>
            <person name="Zhebentyayeva T."/>
            <person name="Dettori M.T."/>
            <person name="Grimwood J."/>
            <person name="Cattonaro F."/>
            <person name="Zuccolo A."/>
            <person name="Rossini L."/>
            <person name="Jenkins J."/>
            <person name="Vendramin E."/>
            <person name="Meisel L.A."/>
            <person name="Decroocq V."/>
            <person name="Sosinski B."/>
            <person name="Prochnik S."/>
            <person name="Mitros T."/>
            <person name="Policriti A."/>
            <person name="Cipriani G."/>
            <person name="Dondini L."/>
            <person name="Ficklin S."/>
            <person name="Goodstein D.M."/>
            <person name="Xuan P."/>
            <person name="Del Fabbro C."/>
            <person name="Aramini V."/>
            <person name="Copetti D."/>
            <person name="Gonzalez S."/>
            <person name="Horner D.S."/>
            <person name="Falchi R."/>
            <person name="Lucas S."/>
            <person name="Mica E."/>
            <person name="Maldonado J."/>
            <person name="Lazzari B."/>
            <person name="Bielenberg D."/>
            <person name="Pirona R."/>
            <person name="Miculan M."/>
            <person name="Barakat A."/>
            <person name="Testolin R."/>
            <person name="Stella A."/>
            <person name="Tartarini S."/>
            <person name="Tonutti P."/>
            <person name="Arus P."/>
            <person name="Orellana A."/>
            <person name="Wells C."/>
            <person name="Main D."/>
            <person name="Vizzotto G."/>
            <person name="Silva H."/>
            <person name="Salamini F."/>
            <person name="Schmutz J."/>
            <person name="Morgante M."/>
            <person name="Rokhsar D.S."/>
        </authorList>
    </citation>
    <scope>NUCLEOTIDE SEQUENCE [LARGE SCALE GENOMIC DNA]</scope>
    <source>
        <strain evidence="4">cv. Nemared</strain>
    </source>
</reference>
<dbReference type="Pfam" id="PF13812">
    <property type="entry name" value="PPR_3"/>
    <property type="match status" value="1"/>
</dbReference>
<feature type="repeat" description="PPR" evidence="2">
    <location>
        <begin position="367"/>
        <end position="401"/>
    </location>
</feature>
<dbReference type="Proteomes" id="UP000006882">
    <property type="component" value="Chromosome G6"/>
</dbReference>
<dbReference type="PANTHER" id="PTHR45613:SF207">
    <property type="entry name" value="OS08G0300700 PROTEIN"/>
    <property type="match status" value="1"/>
</dbReference>
<dbReference type="AlphaFoldDB" id="A0A251NP99"/>
<protein>
    <recommendedName>
        <fullName evidence="5">Pentacotripeptide-repeat region of PRORP domain-containing protein</fullName>
    </recommendedName>
</protein>
<dbReference type="Pfam" id="PF13041">
    <property type="entry name" value="PPR_2"/>
    <property type="match status" value="4"/>
</dbReference>
<evidence type="ECO:0008006" key="5">
    <source>
        <dbReference type="Google" id="ProtNLM"/>
    </source>
</evidence>
<dbReference type="Gramene" id="ONI00530">
    <property type="protein sequence ID" value="ONI00530"/>
    <property type="gene ID" value="PRUPE_6G093300"/>
</dbReference>